<evidence type="ECO:0000256" key="11">
    <source>
        <dbReference type="ARBA" id="ARBA00022958"/>
    </source>
</evidence>
<dbReference type="SFLD" id="SFLDS00003">
    <property type="entry name" value="Haloacid_Dehalogenase"/>
    <property type="match status" value="1"/>
</dbReference>
<feature type="transmembrane region" description="Helical" evidence="20">
    <location>
        <begin position="935"/>
        <end position="956"/>
    </location>
</feature>
<feature type="transmembrane region" description="Helical" evidence="20">
    <location>
        <begin position="281"/>
        <end position="305"/>
    </location>
</feature>
<keyword evidence="17" id="KW-0739">Sodium transport</keyword>
<evidence type="ECO:0000256" key="4">
    <source>
        <dbReference type="ARBA" id="ARBA00022475"/>
    </source>
</evidence>
<dbReference type="Pfam" id="PF00689">
    <property type="entry name" value="Cation_ATPase_C"/>
    <property type="match status" value="1"/>
</dbReference>
<dbReference type="Pfam" id="PF00122">
    <property type="entry name" value="E1-E2_ATPase"/>
    <property type="match status" value="1"/>
</dbReference>
<feature type="transmembrane region" description="Helical" evidence="20">
    <location>
        <begin position="759"/>
        <end position="778"/>
    </location>
</feature>
<evidence type="ECO:0000256" key="10">
    <source>
        <dbReference type="ARBA" id="ARBA00022840"/>
    </source>
</evidence>
<dbReference type="SMART" id="SM00831">
    <property type="entry name" value="Cation_ATPase_N"/>
    <property type="match status" value="1"/>
</dbReference>
<evidence type="ECO:0000256" key="12">
    <source>
        <dbReference type="ARBA" id="ARBA00022967"/>
    </source>
</evidence>
<comment type="function">
    <text evidence="18">This is the catalytic component of the active enzyme, which catalyzes the hydrolysis of ATP coupled with the exchange of sodium and potassium ions across the plasma membrane. This action creates the electrochemical gradient of sodium and potassium ions, providing the energy for active transport of various nutrients.</text>
</comment>
<keyword evidence="12" id="KW-1278">Translocase</keyword>
<dbReference type="SUPFAM" id="SSF81660">
    <property type="entry name" value="Metal cation-transporting ATPase, ATP-binding domain N"/>
    <property type="match status" value="1"/>
</dbReference>
<dbReference type="InterPro" id="IPR008250">
    <property type="entry name" value="ATPase_P-typ_transduc_dom_A_sf"/>
</dbReference>
<keyword evidence="4" id="KW-1003">Cell membrane</keyword>
<feature type="transmembrane region" description="Helical" evidence="20">
    <location>
        <begin position="311"/>
        <end position="334"/>
    </location>
</feature>
<dbReference type="Pfam" id="PF13246">
    <property type="entry name" value="Cation_ATPase"/>
    <property type="match status" value="1"/>
</dbReference>
<dbReference type="InterPro" id="IPR044492">
    <property type="entry name" value="P_typ_ATPase_HD_dom"/>
</dbReference>
<dbReference type="PANTHER" id="PTHR43294">
    <property type="entry name" value="SODIUM/POTASSIUM-TRANSPORTING ATPASE SUBUNIT ALPHA"/>
    <property type="match status" value="1"/>
</dbReference>
<evidence type="ECO:0000256" key="5">
    <source>
        <dbReference type="ARBA" id="ARBA00022538"/>
    </source>
</evidence>
<dbReference type="Gene3D" id="3.40.1110.10">
    <property type="entry name" value="Calcium-transporting ATPase, cytoplasmic domain N"/>
    <property type="match status" value="1"/>
</dbReference>
<proteinExistence type="inferred from homology"/>
<dbReference type="InterPro" id="IPR005775">
    <property type="entry name" value="P-type_ATPase_IIC"/>
</dbReference>
<evidence type="ECO:0000256" key="6">
    <source>
        <dbReference type="ARBA" id="ARBA00022553"/>
    </source>
</evidence>
<dbReference type="SUPFAM" id="SSF56784">
    <property type="entry name" value="HAD-like"/>
    <property type="match status" value="1"/>
</dbReference>
<evidence type="ECO:0000256" key="13">
    <source>
        <dbReference type="ARBA" id="ARBA00022989"/>
    </source>
</evidence>
<keyword evidence="5 20" id="KW-0633">Potassium transport</keyword>
<organism evidence="22 23">
    <name type="scientific">Nicrophorus vespilloides</name>
    <name type="common">Boreal carrion beetle</name>
    <dbReference type="NCBI Taxonomy" id="110193"/>
    <lineage>
        <taxon>Eukaryota</taxon>
        <taxon>Metazoa</taxon>
        <taxon>Ecdysozoa</taxon>
        <taxon>Arthropoda</taxon>
        <taxon>Hexapoda</taxon>
        <taxon>Insecta</taxon>
        <taxon>Pterygota</taxon>
        <taxon>Neoptera</taxon>
        <taxon>Endopterygota</taxon>
        <taxon>Coleoptera</taxon>
        <taxon>Polyphaga</taxon>
        <taxon>Staphyliniformia</taxon>
        <taxon>Silphidae</taxon>
        <taxon>Nicrophorinae</taxon>
        <taxon>Nicrophorus</taxon>
    </lineage>
</organism>
<dbReference type="PANTHER" id="PTHR43294:SF13">
    <property type="entry name" value="SODIUM_POTASSIUM-TRANSPORTING ATPASE SUBUNIT ALPHA"/>
    <property type="match status" value="1"/>
</dbReference>
<dbReference type="Gene3D" id="2.70.150.10">
    <property type="entry name" value="Calcium-transporting ATPase, cytoplasmic transduction domain A"/>
    <property type="match status" value="1"/>
</dbReference>
<sequence>MGKKKEAKPRKLNRKDQSLKRLENFKKEIVTDHHTVPIDVLCSRLETDIERGLSQYKARQLFMETGPNALTPSRKTPEYIKFIKTITEGFSLLLWIGASLCIIAAVIEYVYRKKVDTDNLLLAAVLVLIIIMTGIFMYYQQNKSSKIMDSFATMIPQKAEVIRDGQQITVNVKDLVVGDLVDMKFGDRIPADVRITKSQGFKVDNSSITGENEPLLRTNQCTNENILETRNVAFFSTNAVEGTAQGIVIMCGDHTVMGKIAGLTARLHPSITPLARELNRFMTIITFWAVILGIIFGVASIAIGYPWIDSALFIIGIIVSNVPEGLLATVTLSLTVTAKKMALKNCLVKNLEAVETLGSTNVVCSDKTGTLTQNKMTVCHLWYNGDVVQADISEDQYDARKYTETPGFDILIRCATLCNRAEFINTRTPRKYIMKWEVRGDASEAAILKFIELTRLEGDPDEFRKAHKKLIELPFNSTSKIQLSIHALANNCLMVMKGAPERILERCKTIFINDDVEELSDELRQTCEKACFELAARGERILGFCDMEMKDTYTYSYPFTIDPLPNFPTEGLRFVGFISLIDPPRPEVHNAVETCKTAGIKVIMVTGDHPVTAKAIAKEVGIITTDSIEDAALFYNADHDETKDAIVVSGTTLRELQQDELDAILYTYNEIVFARTSPTQKLQIVEGLQRLKNIVAVTGDGVNDSPALKKADIGIAMGISGSEVSQQSADMILMDDNFASIITGIEEGRKIFDNLKKSIVYVLASNIAELAPCLMFIVCNIPLPLGILAILCIDVLTDMLPAISLAYEKAESDIMKRTPRNPNVDNLVTFRLYFLAYCHIGVLEACAGFFVYFLIMYEYGFKPNRLFGLRPEWDTYYINDLEDSYGQEWSYEERKQLEYTCSTAFMIAVVVCQWGDVLACKTRLNSIMVQGMTNWFMNVSILIETLLAIFLTYTPYMSYLKFYPVGLHCWLYALPFSGLILLFDEYRKFCIRNYPRGYFYRETYY</sequence>
<dbReference type="InterPro" id="IPR059000">
    <property type="entry name" value="ATPase_P-type_domA"/>
</dbReference>
<evidence type="ECO:0000256" key="1">
    <source>
        <dbReference type="ARBA" id="ARBA00004651"/>
    </source>
</evidence>
<gene>
    <name evidence="23" type="primary">LOC108567364</name>
</gene>
<keyword evidence="11 20" id="KW-0630">Potassium</keyword>
<evidence type="ECO:0000256" key="18">
    <source>
        <dbReference type="ARBA" id="ARBA00037422"/>
    </source>
</evidence>
<keyword evidence="8 20" id="KW-0812">Transmembrane</keyword>
<dbReference type="InterPro" id="IPR023299">
    <property type="entry name" value="ATPase_P-typ_cyto_dom_N"/>
</dbReference>
<dbReference type="SUPFAM" id="SSF81665">
    <property type="entry name" value="Calcium ATPase, transmembrane domain M"/>
    <property type="match status" value="1"/>
</dbReference>
<dbReference type="PROSITE" id="PS00154">
    <property type="entry name" value="ATPASE_E1_E2"/>
    <property type="match status" value="1"/>
</dbReference>
<dbReference type="Gene3D" id="1.20.1110.10">
    <property type="entry name" value="Calcium-transporting ATPase, transmembrane domain"/>
    <property type="match status" value="1"/>
</dbReference>
<dbReference type="NCBIfam" id="TIGR01494">
    <property type="entry name" value="ATPase_P-type"/>
    <property type="match status" value="2"/>
</dbReference>
<evidence type="ECO:0000256" key="2">
    <source>
        <dbReference type="ARBA" id="ARBA00006934"/>
    </source>
</evidence>
<evidence type="ECO:0000256" key="17">
    <source>
        <dbReference type="ARBA" id="ARBA00023201"/>
    </source>
</evidence>
<keyword evidence="16 20" id="KW-0472">Membrane</keyword>
<accession>A0ABM1N8W9</accession>
<keyword evidence="15 20" id="KW-0406">Ion transport</keyword>
<feature type="transmembrane region" description="Helical" evidence="20">
    <location>
        <begin position="119"/>
        <end position="139"/>
    </location>
</feature>
<keyword evidence="20" id="KW-0479">Metal-binding</keyword>
<evidence type="ECO:0000256" key="3">
    <source>
        <dbReference type="ARBA" id="ARBA00022448"/>
    </source>
</evidence>
<dbReference type="InterPro" id="IPR001757">
    <property type="entry name" value="P_typ_ATPase"/>
</dbReference>
<dbReference type="PRINTS" id="PR00121">
    <property type="entry name" value="NAKATPASE"/>
</dbReference>
<comment type="subcellular location">
    <subcellularLocation>
        <location evidence="1 20">Cell membrane</location>
        <topology evidence="1 20">Multi-pass membrane protein</topology>
    </subcellularLocation>
</comment>
<feature type="domain" description="Cation-transporting P-type ATPase N-terminal" evidence="21">
    <location>
        <begin position="32"/>
        <end position="106"/>
    </location>
</feature>
<evidence type="ECO:0000256" key="7">
    <source>
        <dbReference type="ARBA" id="ARBA00022607"/>
    </source>
</evidence>
<reference evidence="23" key="1">
    <citation type="submission" date="2025-08" db="UniProtKB">
        <authorList>
            <consortium name="RefSeq"/>
        </authorList>
    </citation>
    <scope>IDENTIFICATION</scope>
    <source>
        <tissue evidence="23">Whole Larva</tissue>
    </source>
</reference>
<evidence type="ECO:0000256" key="15">
    <source>
        <dbReference type="ARBA" id="ARBA00023065"/>
    </source>
</evidence>
<feature type="transmembrane region" description="Helical" evidence="20">
    <location>
        <begin position="962"/>
        <end position="983"/>
    </location>
</feature>
<dbReference type="InterPro" id="IPR023298">
    <property type="entry name" value="ATPase_P-typ_TM_dom_sf"/>
</dbReference>
<evidence type="ECO:0000256" key="8">
    <source>
        <dbReference type="ARBA" id="ARBA00022692"/>
    </source>
</evidence>
<keyword evidence="14" id="KW-0915">Sodium</keyword>
<keyword evidence="22" id="KW-1185">Reference proteome</keyword>
<dbReference type="InterPro" id="IPR004014">
    <property type="entry name" value="ATPase_P-typ_cation-transptr_N"/>
</dbReference>
<evidence type="ECO:0000256" key="19">
    <source>
        <dbReference type="ARBA" id="ARBA00038795"/>
    </source>
</evidence>
<evidence type="ECO:0000256" key="16">
    <source>
        <dbReference type="ARBA" id="ARBA00023136"/>
    </source>
</evidence>
<protein>
    <recommendedName>
        <fullName evidence="20">Sodium/potassium-transporting ATPase subunit alpha</fullName>
    </recommendedName>
</protein>
<keyword evidence="6" id="KW-0597">Phosphoprotein</keyword>
<evidence type="ECO:0000313" key="22">
    <source>
        <dbReference type="Proteomes" id="UP000695000"/>
    </source>
</evidence>
<dbReference type="Gene3D" id="3.40.50.1000">
    <property type="entry name" value="HAD superfamily/HAD-like"/>
    <property type="match status" value="1"/>
</dbReference>
<evidence type="ECO:0000313" key="23">
    <source>
        <dbReference type="RefSeq" id="XP_017783269.1"/>
    </source>
</evidence>
<evidence type="ECO:0000256" key="9">
    <source>
        <dbReference type="ARBA" id="ARBA00022741"/>
    </source>
</evidence>
<keyword evidence="3 20" id="KW-0813">Transport</keyword>
<feature type="transmembrane region" description="Helical" evidence="20">
    <location>
        <begin position="828"/>
        <end position="855"/>
    </location>
</feature>
<keyword evidence="10 20" id="KW-0067">ATP-binding</keyword>
<dbReference type="GeneID" id="108567364"/>
<evidence type="ECO:0000259" key="21">
    <source>
        <dbReference type="SMART" id="SM00831"/>
    </source>
</evidence>
<dbReference type="SFLD" id="SFLDF00027">
    <property type="entry name" value="p-type_atpase"/>
    <property type="match status" value="1"/>
</dbReference>
<evidence type="ECO:0000256" key="14">
    <source>
        <dbReference type="ARBA" id="ARBA00023053"/>
    </source>
</evidence>
<keyword evidence="7" id="KW-0740">Sodium/potassium transport</keyword>
<evidence type="ECO:0000256" key="20">
    <source>
        <dbReference type="RuleBase" id="RU362084"/>
    </source>
</evidence>
<keyword evidence="13 20" id="KW-1133">Transmembrane helix</keyword>
<dbReference type="Proteomes" id="UP000695000">
    <property type="component" value="Unplaced"/>
</dbReference>
<dbReference type="Pfam" id="PF00690">
    <property type="entry name" value="Cation_ATPase_N"/>
    <property type="match status" value="1"/>
</dbReference>
<dbReference type="PRINTS" id="PR00119">
    <property type="entry name" value="CATATPASE"/>
</dbReference>
<dbReference type="InterPro" id="IPR050510">
    <property type="entry name" value="Cation_transp_ATPase_P-type"/>
</dbReference>
<dbReference type="InterPro" id="IPR018303">
    <property type="entry name" value="ATPase_P-typ_P_site"/>
</dbReference>
<comment type="similarity">
    <text evidence="2 20">Belongs to the cation transport ATPase (P-type) (TC 3.A.3) family. Type IIC subfamily.</text>
</comment>
<dbReference type="RefSeq" id="XP_017783269.1">
    <property type="nucleotide sequence ID" value="XM_017927780.1"/>
</dbReference>
<dbReference type="SFLD" id="SFLDG00002">
    <property type="entry name" value="C1.7:_P-type_atpase_like"/>
    <property type="match status" value="1"/>
</dbReference>
<name>A0ABM1N8W9_NICVS</name>
<dbReference type="SUPFAM" id="SSF81653">
    <property type="entry name" value="Calcium ATPase, transduction domain A"/>
    <property type="match status" value="1"/>
</dbReference>
<keyword evidence="9 20" id="KW-0547">Nucleotide-binding</keyword>
<dbReference type="InterPro" id="IPR006068">
    <property type="entry name" value="ATPase_P-typ_cation-transptr_C"/>
</dbReference>
<dbReference type="NCBIfam" id="TIGR01106">
    <property type="entry name" value="ATPase-IIC_X-K"/>
    <property type="match status" value="1"/>
</dbReference>
<feature type="transmembrane region" description="Helical" evidence="20">
    <location>
        <begin position="89"/>
        <end position="107"/>
    </location>
</feature>
<dbReference type="InterPro" id="IPR036412">
    <property type="entry name" value="HAD-like_sf"/>
</dbReference>
<dbReference type="InterPro" id="IPR023214">
    <property type="entry name" value="HAD_sf"/>
</dbReference>
<comment type="subunit">
    <text evidence="19">The sodium/potassium-transporting ATPase is composed of a catalytic alpha subunit, an auxiliary non-catalytic beta subunit and an additional regulatory subunit.</text>
</comment>